<dbReference type="CDD" id="cd04182">
    <property type="entry name" value="GT_2_like_f"/>
    <property type="match status" value="1"/>
</dbReference>
<dbReference type="RefSeq" id="WP_345252301.1">
    <property type="nucleotide sequence ID" value="NZ_BAABFO010000038.1"/>
</dbReference>
<feature type="domain" description="MobA-like NTP transferase" evidence="2">
    <location>
        <begin position="9"/>
        <end position="183"/>
    </location>
</feature>
<sequence>MTEALEAVGILLAAGRGTRFSPDGTRNKLLADAGGQPVCVAAAASMLAALPEVAAATSPRTPEVAQALRAAGCAVLVCERSEGGMGCTLAQAVGALKAARLAARRPLPAWCVMPADMPRVAPATIAALLAAWRGLAPAGRGLAAIAPAHDGARGHPVLLGPDWTDALCGLDGDAGARALIAPHLRLVAVDDPGCLYDVDTPEALAGLPPAAR</sequence>
<keyword evidence="1" id="KW-0460">Magnesium</keyword>
<dbReference type="InterPro" id="IPR025877">
    <property type="entry name" value="MobA-like_NTP_Trfase"/>
</dbReference>
<evidence type="ECO:0000256" key="1">
    <source>
        <dbReference type="ARBA" id="ARBA00022842"/>
    </source>
</evidence>
<name>A0ABP8HRQ3_9BURK</name>
<organism evidence="3 4">
    <name type="scientific">Pigmentiphaga soli</name>
    <dbReference type="NCBI Taxonomy" id="1007095"/>
    <lineage>
        <taxon>Bacteria</taxon>
        <taxon>Pseudomonadati</taxon>
        <taxon>Pseudomonadota</taxon>
        <taxon>Betaproteobacteria</taxon>
        <taxon>Burkholderiales</taxon>
        <taxon>Alcaligenaceae</taxon>
        <taxon>Pigmentiphaga</taxon>
    </lineage>
</organism>
<dbReference type="Gene3D" id="3.90.550.10">
    <property type="entry name" value="Spore Coat Polysaccharide Biosynthesis Protein SpsA, Chain A"/>
    <property type="match status" value="1"/>
</dbReference>
<keyword evidence="4" id="KW-1185">Reference proteome</keyword>
<dbReference type="Pfam" id="PF12804">
    <property type="entry name" value="NTP_transf_3"/>
    <property type="match status" value="1"/>
</dbReference>
<dbReference type="SUPFAM" id="SSF53448">
    <property type="entry name" value="Nucleotide-diphospho-sugar transferases"/>
    <property type="match status" value="1"/>
</dbReference>
<reference evidence="4" key="1">
    <citation type="journal article" date="2019" name="Int. J. Syst. Evol. Microbiol.">
        <title>The Global Catalogue of Microorganisms (GCM) 10K type strain sequencing project: providing services to taxonomists for standard genome sequencing and annotation.</title>
        <authorList>
            <consortium name="The Broad Institute Genomics Platform"/>
            <consortium name="The Broad Institute Genome Sequencing Center for Infectious Disease"/>
            <person name="Wu L."/>
            <person name="Ma J."/>
        </authorList>
    </citation>
    <scope>NUCLEOTIDE SEQUENCE [LARGE SCALE GENOMIC DNA]</scope>
    <source>
        <strain evidence="4">JCM 17666</strain>
    </source>
</reference>
<dbReference type="EMBL" id="BAABFO010000038">
    <property type="protein sequence ID" value="GAA4343340.1"/>
    <property type="molecule type" value="Genomic_DNA"/>
</dbReference>
<dbReference type="PANTHER" id="PTHR43777">
    <property type="entry name" value="MOLYBDENUM COFACTOR CYTIDYLYLTRANSFERASE"/>
    <property type="match status" value="1"/>
</dbReference>
<accession>A0ABP8HRQ3</accession>
<dbReference type="Proteomes" id="UP001501671">
    <property type="component" value="Unassembled WGS sequence"/>
</dbReference>
<evidence type="ECO:0000313" key="4">
    <source>
        <dbReference type="Proteomes" id="UP001501671"/>
    </source>
</evidence>
<dbReference type="PANTHER" id="PTHR43777:SF1">
    <property type="entry name" value="MOLYBDENUM COFACTOR CYTIDYLYLTRANSFERASE"/>
    <property type="match status" value="1"/>
</dbReference>
<protein>
    <submittedName>
        <fullName evidence="3">Nucleotidyltransferase family protein</fullName>
    </submittedName>
</protein>
<evidence type="ECO:0000313" key="3">
    <source>
        <dbReference type="EMBL" id="GAA4343340.1"/>
    </source>
</evidence>
<dbReference type="InterPro" id="IPR029044">
    <property type="entry name" value="Nucleotide-diphossugar_trans"/>
</dbReference>
<comment type="caution">
    <text evidence="3">The sequence shown here is derived from an EMBL/GenBank/DDBJ whole genome shotgun (WGS) entry which is preliminary data.</text>
</comment>
<evidence type="ECO:0000259" key="2">
    <source>
        <dbReference type="Pfam" id="PF12804"/>
    </source>
</evidence>
<gene>
    <name evidence="3" type="ORF">GCM10023144_46140</name>
</gene>
<proteinExistence type="predicted"/>